<dbReference type="AlphaFoldDB" id="A0A0A9AGH8"/>
<reference evidence="1" key="2">
    <citation type="journal article" date="2015" name="Data Brief">
        <title>Shoot transcriptome of the giant reed, Arundo donax.</title>
        <authorList>
            <person name="Barrero R.A."/>
            <person name="Guerrero F.D."/>
            <person name="Moolhuijzen P."/>
            <person name="Goolsby J.A."/>
            <person name="Tidwell J."/>
            <person name="Bellgard S.E."/>
            <person name="Bellgard M.I."/>
        </authorList>
    </citation>
    <scope>NUCLEOTIDE SEQUENCE</scope>
    <source>
        <tissue evidence="1">Shoot tissue taken approximately 20 cm above the soil surface</tissue>
    </source>
</reference>
<protein>
    <submittedName>
        <fullName evidence="1">Uncharacterized protein</fullName>
    </submittedName>
</protein>
<dbReference type="EMBL" id="GBRH01249855">
    <property type="protein sequence ID" value="JAD48040.1"/>
    <property type="molecule type" value="Transcribed_RNA"/>
</dbReference>
<reference evidence="1" key="1">
    <citation type="submission" date="2014-09" db="EMBL/GenBank/DDBJ databases">
        <authorList>
            <person name="Magalhaes I.L.F."/>
            <person name="Oliveira U."/>
            <person name="Santos F.R."/>
            <person name="Vidigal T.H.D.A."/>
            <person name="Brescovit A.D."/>
            <person name="Santos A.J."/>
        </authorList>
    </citation>
    <scope>NUCLEOTIDE SEQUENCE</scope>
    <source>
        <tissue evidence="1">Shoot tissue taken approximately 20 cm above the soil surface</tissue>
    </source>
</reference>
<name>A0A0A9AGH8_ARUDO</name>
<organism evidence="1">
    <name type="scientific">Arundo donax</name>
    <name type="common">Giant reed</name>
    <name type="synonym">Donax arundinaceus</name>
    <dbReference type="NCBI Taxonomy" id="35708"/>
    <lineage>
        <taxon>Eukaryota</taxon>
        <taxon>Viridiplantae</taxon>
        <taxon>Streptophyta</taxon>
        <taxon>Embryophyta</taxon>
        <taxon>Tracheophyta</taxon>
        <taxon>Spermatophyta</taxon>
        <taxon>Magnoliopsida</taxon>
        <taxon>Liliopsida</taxon>
        <taxon>Poales</taxon>
        <taxon>Poaceae</taxon>
        <taxon>PACMAD clade</taxon>
        <taxon>Arundinoideae</taxon>
        <taxon>Arundineae</taxon>
        <taxon>Arundo</taxon>
    </lineage>
</organism>
<proteinExistence type="predicted"/>
<sequence length="28" mass="3132">MVVIQCILLLYYTSQFSSGRSIPVLVNS</sequence>
<accession>A0A0A9AGH8</accession>
<evidence type="ECO:0000313" key="1">
    <source>
        <dbReference type="EMBL" id="JAD48040.1"/>
    </source>
</evidence>